<evidence type="ECO:0000313" key="3">
    <source>
        <dbReference type="EMBL" id="MPM60119.1"/>
    </source>
</evidence>
<reference evidence="3" key="1">
    <citation type="submission" date="2019-08" db="EMBL/GenBank/DDBJ databases">
        <authorList>
            <person name="Kucharzyk K."/>
            <person name="Murdoch R.W."/>
            <person name="Higgins S."/>
            <person name="Loffler F."/>
        </authorList>
    </citation>
    <scope>NUCLEOTIDE SEQUENCE</scope>
</reference>
<feature type="domain" description="Carboxymuconolactone decarboxylase-like" evidence="2">
    <location>
        <begin position="57"/>
        <end position="111"/>
    </location>
</feature>
<dbReference type="SUPFAM" id="SSF69118">
    <property type="entry name" value="AhpD-like"/>
    <property type="match status" value="1"/>
</dbReference>
<accession>A0A645B3W0</accession>
<dbReference type="AlphaFoldDB" id="A0A645B3W0"/>
<gene>
    <name evidence="3" type="ORF">SDC9_106966</name>
</gene>
<dbReference type="GO" id="GO:0051920">
    <property type="term" value="F:peroxiredoxin activity"/>
    <property type="evidence" value="ECO:0007669"/>
    <property type="project" value="InterPro"/>
</dbReference>
<evidence type="ECO:0000256" key="1">
    <source>
        <dbReference type="SAM" id="MobiDB-lite"/>
    </source>
</evidence>
<dbReference type="Gene3D" id="1.20.1290.10">
    <property type="entry name" value="AhpD-like"/>
    <property type="match status" value="1"/>
</dbReference>
<dbReference type="InterPro" id="IPR029032">
    <property type="entry name" value="AhpD-like"/>
</dbReference>
<dbReference type="EMBL" id="VSSQ01017636">
    <property type="protein sequence ID" value="MPM60119.1"/>
    <property type="molecule type" value="Genomic_DNA"/>
</dbReference>
<name>A0A645B3W0_9ZZZZ</name>
<protein>
    <recommendedName>
        <fullName evidence="2">Carboxymuconolactone decarboxylase-like domain-containing protein</fullName>
    </recommendedName>
</protein>
<proteinExistence type="predicted"/>
<dbReference type="InterPro" id="IPR003779">
    <property type="entry name" value="CMD-like"/>
</dbReference>
<sequence length="244" mass="25849">MTPVIAEPRLRNPLMRLGVAVSERIVGRRLTIARLLAWSPRVAIGAGLLEATTPVPGPGLPERTLKLARLTASLTVNCAFCLDMNASGHRRAGISDEEVYALRDGRASAADGFSPDELLVIAYARGMSATPIDIDDEIRDAMAATFGERRLVELASAIAAVNHWARLAQALDVPPAGFGDHCLAGGQPTDAPRPRQPGDAPHPGRPADPHPGRPEDLPHPGQPEDAPPARQPGERPRPGTEDAS</sequence>
<feature type="compositionally biased region" description="Basic and acidic residues" evidence="1">
    <location>
        <begin position="205"/>
        <end position="218"/>
    </location>
</feature>
<dbReference type="PANTHER" id="PTHR34846">
    <property type="entry name" value="4-CARBOXYMUCONOLACTONE DECARBOXYLASE FAMILY PROTEIN (AFU_ORTHOLOGUE AFUA_6G11590)"/>
    <property type="match status" value="1"/>
</dbReference>
<dbReference type="Pfam" id="PF02627">
    <property type="entry name" value="CMD"/>
    <property type="match status" value="1"/>
</dbReference>
<feature type="compositionally biased region" description="Basic and acidic residues" evidence="1">
    <location>
        <begin position="232"/>
        <end position="244"/>
    </location>
</feature>
<organism evidence="3">
    <name type="scientific">bioreactor metagenome</name>
    <dbReference type="NCBI Taxonomy" id="1076179"/>
    <lineage>
        <taxon>unclassified sequences</taxon>
        <taxon>metagenomes</taxon>
        <taxon>ecological metagenomes</taxon>
    </lineage>
</organism>
<comment type="caution">
    <text evidence="3">The sequence shown here is derived from an EMBL/GenBank/DDBJ whole genome shotgun (WGS) entry which is preliminary data.</text>
</comment>
<feature type="region of interest" description="Disordered" evidence="1">
    <location>
        <begin position="179"/>
        <end position="244"/>
    </location>
</feature>
<dbReference type="PANTHER" id="PTHR34846:SF5">
    <property type="entry name" value="CARBOXYMUCONOLACTONE DECARBOXYLASE-LIKE DOMAIN-CONTAINING PROTEIN"/>
    <property type="match status" value="1"/>
</dbReference>
<evidence type="ECO:0000259" key="2">
    <source>
        <dbReference type="Pfam" id="PF02627"/>
    </source>
</evidence>